<name>A0A6L9EEU0_9FLAO</name>
<proteinExistence type="predicted"/>
<keyword evidence="3" id="KW-1185">Reference proteome</keyword>
<protein>
    <submittedName>
        <fullName evidence="2">Uncharacterized protein</fullName>
    </submittedName>
</protein>
<comment type="caution">
    <text evidence="2">The sequence shown here is derived from an EMBL/GenBank/DDBJ whole genome shotgun (WGS) entry which is preliminary data.</text>
</comment>
<feature type="signal peptide" evidence="1">
    <location>
        <begin position="1"/>
        <end position="20"/>
    </location>
</feature>
<evidence type="ECO:0000256" key="1">
    <source>
        <dbReference type="SAM" id="SignalP"/>
    </source>
</evidence>
<dbReference type="Proteomes" id="UP000475249">
    <property type="component" value="Unassembled WGS sequence"/>
</dbReference>
<evidence type="ECO:0000313" key="3">
    <source>
        <dbReference type="Proteomes" id="UP000475249"/>
    </source>
</evidence>
<organism evidence="2 3">
    <name type="scientific">Poritiphilus flavus</name>
    <dbReference type="NCBI Taxonomy" id="2697053"/>
    <lineage>
        <taxon>Bacteria</taxon>
        <taxon>Pseudomonadati</taxon>
        <taxon>Bacteroidota</taxon>
        <taxon>Flavobacteriia</taxon>
        <taxon>Flavobacteriales</taxon>
        <taxon>Flavobacteriaceae</taxon>
        <taxon>Poritiphilus</taxon>
    </lineage>
</organism>
<sequence>MNLKKQMLIPLLLMGTLSLAQMPTTLGYALESISDKTLELSEHDPGSEQGPAQVLEGLMFLEDEEPLDLGFNHYKYLPVGFDAYKGMIIDLDDIEYIECNYETDLNIELKDLYPSG</sequence>
<dbReference type="EMBL" id="WXYO01000006">
    <property type="protein sequence ID" value="NAS13280.1"/>
    <property type="molecule type" value="Genomic_DNA"/>
</dbReference>
<dbReference type="RefSeq" id="WP_161436317.1">
    <property type="nucleotide sequence ID" value="NZ_WXYO01000006.1"/>
</dbReference>
<dbReference type="AlphaFoldDB" id="A0A6L9EEU0"/>
<accession>A0A6L9EEU0</accession>
<keyword evidence="1" id="KW-0732">Signal</keyword>
<evidence type="ECO:0000313" key="2">
    <source>
        <dbReference type="EMBL" id="NAS13280.1"/>
    </source>
</evidence>
<reference evidence="2 3" key="1">
    <citation type="submission" date="2020-01" db="EMBL/GenBank/DDBJ databases">
        <title>Bacteria diversity of Porities sp.</title>
        <authorList>
            <person name="Wang G."/>
        </authorList>
    </citation>
    <scope>NUCLEOTIDE SEQUENCE [LARGE SCALE GENOMIC DNA]</scope>
    <source>
        <strain evidence="2 3">R33</strain>
    </source>
</reference>
<gene>
    <name evidence="2" type="ORF">GTQ38_14780</name>
</gene>
<feature type="chain" id="PRO_5026757478" evidence="1">
    <location>
        <begin position="21"/>
        <end position="116"/>
    </location>
</feature>